<feature type="transmembrane region" description="Helical" evidence="3">
    <location>
        <begin position="77"/>
        <end position="95"/>
    </location>
</feature>
<dbReference type="PANTHER" id="PTHR37312:SF1">
    <property type="entry name" value="MEMBRANE-BOUND ACYLTRANSFERASE YKRP-RELATED"/>
    <property type="match status" value="1"/>
</dbReference>
<feature type="transmembrane region" description="Helical" evidence="3">
    <location>
        <begin position="37"/>
        <end position="56"/>
    </location>
</feature>
<dbReference type="GO" id="GO:0016746">
    <property type="term" value="F:acyltransferase activity"/>
    <property type="evidence" value="ECO:0007669"/>
    <property type="project" value="UniProtKB-KW"/>
</dbReference>
<evidence type="ECO:0000256" key="3">
    <source>
        <dbReference type="SAM" id="Phobius"/>
    </source>
</evidence>
<dbReference type="InterPro" id="IPR002656">
    <property type="entry name" value="Acyl_transf_3_dom"/>
</dbReference>
<keyword evidence="3" id="KW-1133">Transmembrane helix</keyword>
<feature type="transmembrane region" description="Helical" evidence="3">
    <location>
        <begin position="293"/>
        <end position="312"/>
    </location>
</feature>
<keyword evidence="3" id="KW-0812">Transmembrane</keyword>
<evidence type="ECO:0000256" key="1">
    <source>
        <dbReference type="ARBA" id="ARBA00004370"/>
    </source>
</evidence>
<feature type="transmembrane region" description="Helical" evidence="3">
    <location>
        <begin position="260"/>
        <end position="281"/>
    </location>
</feature>
<reference evidence="5" key="1">
    <citation type="submission" date="2022-04" db="EMBL/GenBank/DDBJ databases">
        <title>Halobacillus sp. isolated from saltern.</title>
        <authorList>
            <person name="Won M."/>
            <person name="Lee C.-M."/>
            <person name="Woen H.-Y."/>
            <person name="Kwon S.-W."/>
        </authorList>
    </citation>
    <scope>NUCLEOTIDE SEQUENCE</scope>
    <source>
        <strain evidence="5">SSHM10-5</strain>
        <plasmid evidence="5">unnamed1</plasmid>
    </source>
</reference>
<dbReference type="Proteomes" id="UP000830326">
    <property type="component" value="Plasmid unnamed1"/>
</dbReference>
<keyword evidence="5" id="KW-0614">Plasmid</keyword>
<feature type="transmembrane region" description="Helical" evidence="3">
    <location>
        <begin position="110"/>
        <end position="128"/>
    </location>
</feature>
<keyword evidence="5" id="KW-0808">Transferase</keyword>
<feature type="domain" description="Acyltransferase 3" evidence="4">
    <location>
        <begin position="9"/>
        <end position="311"/>
    </location>
</feature>
<dbReference type="Pfam" id="PF01757">
    <property type="entry name" value="Acyl_transf_3"/>
    <property type="match status" value="1"/>
</dbReference>
<geneLocation type="plasmid" evidence="5 6">
    <name>unnamed1</name>
</geneLocation>
<dbReference type="EMBL" id="CP095076">
    <property type="protein sequence ID" value="UOR14129.1"/>
    <property type="molecule type" value="Genomic_DNA"/>
</dbReference>
<feature type="transmembrane region" description="Helical" evidence="3">
    <location>
        <begin position="157"/>
        <end position="174"/>
    </location>
</feature>
<evidence type="ECO:0000259" key="4">
    <source>
        <dbReference type="Pfam" id="PF01757"/>
    </source>
</evidence>
<keyword evidence="3" id="KW-0472">Membrane</keyword>
<comment type="subcellular location">
    <subcellularLocation>
        <location evidence="1">Membrane</location>
    </subcellularLocation>
</comment>
<evidence type="ECO:0000313" key="6">
    <source>
        <dbReference type="Proteomes" id="UP000830326"/>
    </source>
</evidence>
<feature type="transmembrane region" description="Helical" evidence="3">
    <location>
        <begin position="133"/>
        <end position="151"/>
    </location>
</feature>
<dbReference type="RefSeq" id="WP_245036244.1">
    <property type="nucleotide sequence ID" value="NZ_CP095076.1"/>
</dbReference>
<protein>
    <submittedName>
        <fullName evidence="5">Acyltransferase family protein</fullName>
    </submittedName>
</protein>
<gene>
    <name evidence="5" type="ORF">MUO15_21495</name>
</gene>
<organism evidence="5 6">
    <name type="scientific">Halobacillus amylolyticus</name>
    <dbReference type="NCBI Taxonomy" id="2932259"/>
    <lineage>
        <taxon>Bacteria</taxon>
        <taxon>Bacillati</taxon>
        <taxon>Bacillota</taxon>
        <taxon>Bacilli</taxon>
        <taxon>Bacillales</taxon>
        <taxon>Bacillaceae</taxon>
        <taxon>Halobacillus</taxon>
    </lineage>
</organism>
<sequence>MDKIDNRDPYFDNAKFLLIFLVVFGHVISPLKHDSQLLFALYTAIYLFHMPGFALMSGYFAKKYQQKGYILSITKKLLLPYLLFQAIYSVYYYMVGKETTLTFNFFQPHWTLWFLLSLFCWHLLLFLVGRFKWWGVLASIIFGIAIGYIDVIGQSLSLSRTFVFFPIFLLGFCLQRDHFNKIRNQARWKWGGAILLLTILTAFYFVFPEEGIQWLFGSYSYGSMGVSGWEAGAIRLTQYGLTLIATISFLALVPNQPFKLTVIGARTMYVYLLHGFVIQTVKAFIPHKQLDLLSNHLLLLFVASIGICLVFGHQGTKRLTRPIILN</sequence>
<name>A0ABY4HHA0_9BACI</name>
<keyword evidence="5" id="KW-0012">Acyltransferase</keyword>
<feature type="transmembrane region" description="Helical" evidence="3">
    <location>
        <begin position="236"/>
        <end position="253"/>
    </location>
</feature>
<evidence type="ECO:0000256" key="2">
    <source>
        <dbReference type="ARBA" id="ARBA00007400"/>
    </source>
</evidence>
<evidence type="ECO:0000313" key="5">
    <source>
        <dbReference type="EMBL" id="UOR14129.1"/>
    </source>
</evidence>
<feature type="transmembrane region" description="Helical" evidence="3">
    <location>
        <begin position="186"/>
        <end position="207"/>
    </location>
</feature>
<feature type="transmembrane region" description="Helical" evidence="3">
    <location>
        <begin position="12"/>
        <end position="31"/>
    </location>
</feature>
<proteinExistence type="inferred from homology"/>
<accession>A0ABY4HHA0</accession>
<keyword evidence="6" id="KW-1185">Reference proteome</keyword>
<dbReference type="InterPro" id="IPR052734">
    <property type="entry name" value="Nod_factor_acetyltransferase"/>
</dbReference>
<comment type="similarity">
    <text evidence="2">Belongs to the acyltransferase 3 family.</text>
</comment>
<dbReference type="PANTHER" id="PTHR37312">
    <property type="entry name" value="MEMBRANE-BOUND ACYLTRANSFERASE YKRP-RELATED"/>
    <property type="match status" value="1"/>
</dbReference>